<organism evidence="1">
    <name type="scientific">Anguilla anguilla</name>
    <name type="common">European freshwater eel</name>
    <name type="synonym">Muraena anguilla</name>
    <dbReference type="NCBI Taxonomy" id="7936"/>
    <lineage>
        <taxon>Eukaryota</taxon>
        <taxon>Metazoa</taxon>
        <taxon>Chordata</taxon>
        <taxon>Craniata</taxon>
        <taxon>Vertebrata</taxon>
        <taxon>Euteleostomi</taxon>
        <taxon>Actinopterygii</taxon>
        <taxon>Neopterygii</taxon>
        <taxon>Teleostei</taxon>
        <taxon>Anguilliformes</taxon>
        <taxon>Anguillidae</taxon>
        <taxon>Anguilla</taxon>
    </lineage>
</organism>
<reference evidence="1" key="2">
    <citation type="journal article" date="2015" name="Fish Shellfish Immunol.">
        <title>Early steps in the European eel (Anguilla anguilla)-Vibrio vulnificus interaction in the gills: Role of the RtxA13 toxin.</title>
        <authorList>
            <person name="Callol A."/>
            <person name="Pajuelo D."/>
            <person name="Ebbesson L."/>
            <person name="Teles M."/>
            <person name="MacKenzie S."/>
            <person name="Amaro C."/>
        </authorList>
    </citation>
    <scope>NUCLEOTIDE SEQUENCE</scope>
</reference>
<dbReference type="AlphaFoldDB" id="A0A0E9WUH4"/>
<evidence type="ECO:0000313" key="1">
    <source>
        <dbReference type="EMBL" id="JAH94054.1"/>
    </source>
</evidence>
<reference evidence="1" key="1">
    <citation type="submission" date="2014-11" db="EMBL/GenBank/DDBJ databases">
        <authorList>
            <person name="Amaro Gonzalez C."/>
        </authorList>
    </citation>
    <scope>NUCLEOTIDE SEQUENCE</scope>
</reference>
<accession>A0A0E9WUH4</accession>
<protein>
    <submittedName>
        <fullName evidence="1">Uncharacterized protein</fullName>
    </submittedName>
</protein>
<name>A0A0E9WUH4_ANGAN</name>
<dbReference type="EMBL" id="GBXM01014523">
    <property type="protein sequence ID" value="JAH94054.1"/>
    <property type="molecule type" value="Transcribed_RNA"/>
</dbReference>
<sequence length="52" mass="6230">MKSRKLPTKANTVPGIPINICNYQGNTYKIVEMLKYNHSYRFLIFVCFKLWF</sequence>
<proteinExistence type="predicted"/>